<sequence length="440" mass="46370">MSCPETPNDPASAPRPSAPSDPPSALSTGLRAAPAPSAPARGRGSIAALAAAGALGAGALGAAAAVETAAHANAPAARAAAPLIAGALQERALAASAAPPGRAAPAGDDEDVEPDTLEEQRVRLFARMRRELALSDEAMREVEAIFAASPVLGQGNPALSHHPMSRSECRRARELAGVAPAREPACGAPGMVPLFDPTRGQTAESAPVCIDQLEFPNIPCEYPVVHVRAREAALLCRAVGKRICDAHEWEGACAGALREPDVEYEWERPRNEASWHHNLLREKVWSYGPEKNHALCGTGSARTPGCPGGGWDRCGSNTYPAGAFPACRSRLGVFDLHGNVAEHMSLPILPDELARRGDRGFTEMKGSWFAFSSMEVHADDCRWRAPDWHATRLMSKSSHANYHLGFRCCKDIEPRAAPSGSTAAAPALAEEAAVAAVKER</sequence>
<evidence type="ECO:0000313" key="3">
    <source>
        <dbReference type="EMBL" id="AUX32390.1"/>
    </source>
</evidence>
<accession>A0A4P2QQD7</accession>
<organism evidence="3 4">
    <name type="scientific">Sorangium cellulosum</name>
    <name type="common">Polyangium cellulosum</name>
    <dbReference type="NCBI Taxonomy" id="56"/>
    <lineage>
        <taxon>Bacteria</taxon>
        <taxon>Pseudomonadati</taxon>
        <taxon>Myxococcota</taxon>
        <taxon>Polyangia</taxon>
        <taxon>Polyangiales</taxon>
        <taxon>Polyangiaceae</taxon>
        <taxon>Sorangium</taxon>
    </lineage>
</organism>
<dbReference type="PANTHER" id="PTHR23150">
    <property type="entry name" value="SULFATASE MODIFYING FACTOR 1, 2"/>
    <property type="match status" value="1"/>
</dbReference>
<dbReference type="Proteomes" id="UP000295497">
    <property type="component" value="Chromosome"/>
</dbReference>
<feature type="domain" description="Sulfatase-modifying factor enzyme-like" evidence="2">
    <location>
        <begin position="222"/>
        <end position="373"/>
    </location>
</feature>
<reference evidence="3 4" key="1">
    <citation type="submission" date="2015-09" db="EMBL/GenBank/DDBJ databases">
        <title>Sorangium comparison.</title>
        <authorList>
            <person name="Zaburannyi N."/>
            <person name="Bunk B."/>
            <person name="Overmann J."/>
            <person name="Mueller R."/>
        </authorList>
    </citation>
    <scope>NUCLEOTIDE SEQUENCE [LARGE SCALE GENOMIC DNA]</scope>
    <source>
        <strain evidence="3 4">So ce836</strain>
    </source>
</reference>
<dbReference type="InterPro" id="IPR042095">
    <property type="entry name" value="SUMF_sf"/>
</dbReference>
<dbReference type="Gene3D" id="3.90.1580.10">
    <property type="entry name" value="paralog of FGE (formylglycine-generating enzyme)"/>
    <property type="match status" value="1"/>
</dbReference>
<dbReference type="RefSeq" id="WP_129575989.1">
    <property type="nucleotide sequence ID" value="NZ_CP012672.1"/>
</dbReference>
<protein>
    <recommendedName>
        <fullName evidence="2">Sulfatase-modifying factor enzyme-like domain-containing protein</fullName>
    </recommendedName>
</protein>
<dbReference type="InterPro" id="IPR051043">
    <property type="entry name" value="Sulfatase_Mod_Factor_Kinase"/>
</dbReference>
<evidence type="ECO:0000313" key="4">
    <source>
        <dbReference type="Proteomes" id="UP000295497"/>
    </source>
</evidence>
<feature type="region of interest" description="Disordered" evidence="1">
    <location>
        <begin position="96"/>
        <end position="115"/>
    </location>
</feature>
<feature type="compositionally biased region" description="Low complexity" evidence="1">
    <location>
        <begin position="96"/>
        <end position="106"/>
    </location>
</feature>
<feature type="region of interest" description="Disordered" evidence="1">
    <location>
        <begin position="1"/>
        <end position="43"/>
    </location>
</feature>
<gene>
    <name evidence="3" type="ORF">SOCE836_045270</name>
</gene>
<dbReference type="GO" id="GO:0120147">
    <property type="term" value="F:formylglycine-generating oxidase activity"/>
    <property type="evidence" value="ECO:0007669"/>
    <property type="project" value="TreeGrafter"/>
</dbReference>
<dbReference type="PANTHER" id="PTHR23150:SF19">
    <property type="entry name" value="FORMYLGLYCINE-GENERATING ENZYME"/>
    <property type="match status" value="1"/>
</dbReference>
<dbReference type="SUPFAM" id="SSF56436">
    <property type="entry name" value="C-type lectin-like"/>
    <property type="match status" value="1"/>
</dbReference>
<evidence type="ECO:0000256" key="1">
    <source>
        <dbReference type="SAM" id="MobiDB-lite"/>
    </source>
</evidence>
<proteinExistence type="predicted"/>
<name>A0A4P2QQD7_SORCE</name>
<evidence type="ECO:0000259" key="2">
    <source>
        <dbReference type="Pfam" id="PF03781"/>
    </source>
</evidence>
<dbReference type="InterPro" id="IPR016187">
    <property type="entry name" value="CTDL_fold"/>
</dbReference>
<dbReference type="InterPro" id="IPR005532">
    <property type="entry name" value="SUMF_dom"/>
</dbReference>
<feature type="compositionally biased region" description="Low complexity" evidence="1">
    <location>
        <begin position="31"/>
        <end position="43"/>
    </location>
</feature>
<dbReference type="AlphaFoldDB" id="A0A4P2QQD7"/>
<dbReference type="EMBL" id="CP012672">
    <property type="protein sequence ID" value="AUX32390.1"/>
    <property type="molecule type" value="Genomic_DNA"/>
</dbReference>
<dbReference type="Pfam" id="PF03781">
    <property type="entry name" value="FGE-sulfatase"/>
    <property type="match status" value="1"/>
</dbReference>